<organism evidence="1 2">
    <name type="scientific">Thiothrix eikelboomii</name>
    <dbReference type="NCBI Taxonomy" id="92487"/>
    <lineage>
        <taxon>Bacteria</taxon>
        <taxon>Pseudomonadati</taxon>
        <taxon>Pseudomonadota</taxon>
        <taxon>Gammaproteobacteria</taxon>
        <taxon>Thiotrichales</taxon>
        <taxon>Thiotrichaceae</taxon>
        <taxon>Thiothrix</taxon>
    </lineage>
</organism>
<dbReference type="EMBL" id="FUYB01000005">
    <property type="protein sequence ID" value="SKA75835.1"/>
    <property type="molecule type" value="Genomic_DNA"/>
</dbReference>
<dbReference type="OrthoDB" id="456752at2"/>
<dbReference type="AlphaFoldDB" id="A0A1T4WG09"/>
<dbReference type="GO" id="GO:0003676">
    <property type="term" value="F:nucleic acid binding"/>
    <property type="evidence" value="ECO:0007669"/>
    <property type="project" value="InterPro"/>
</dbReference>
<dbReference type="Proteomes" id="UP000190460">
    <property type="component" value="Unassembled WGS sequence"/>
</dbReference>
<keyword evidence="2" id="KW-1185">Reference proteome</keyword>
<gene>
    <name evidence="1" type="ORF">SAMN02745130_01584</name>
</gene>
<dbReference type="InterPro" id="IPR011335">
    <property type="entry name" value="Restrct_endonuc-II-like"/>
</dbReference>
<dbReference type="InterPro" id="IPR011856">
    <property type="entry name" value="tRNA_endonuc-like_dom_sf"/>
</dbReference>
<sequence>MAAERGYERIAVEVKSFLRSSQVVDLEEAIGQYALYQLFLRQQDPERQLYLAVPRHALDNILSREVGRVAIEGLKVNVVVYSLTEEEQLQWKPQ</sequence>
<dbReference type="STRING" id="92487.SAMN02745130_01584"/>
<evidence type="ECO:0000313" key="1">
    <source>
        <dbReference type="EMBL" id="SKA75835.1"/>
    </source>
</evidence>
<name>A0A1T4WG09_9GAMM</name>
<protein>
    <submittedName>
        <fullName evidence="1">XisH protein</fullName>
    </submittedName>
</protein>
<accession>A0A1T4WG09</accession>
<reference evidence="1 2" key="1">
    <citation type="submission" date="2017-02" db="EMBL/GenBank/DDBJ databases">
        <authorList>
            <person name="Peterson S.W."/>
        </authorList>
    </citation>
    <scope>NUCLEOTIDE SEQUENCE [LARGE SCALE GENOMIC DNA]</scope>
    <source>
        <strain evidence="1 2">ATCC 49788</strain>
    </source>
</reference>
<dbReference type="Pfam" id="PF08814">
    <property type="entry name" value="XisH"/>
    <property type="match status" value="1"/>
</dbReference>
<dbReference type="SUPFAM" id="SSF52980">
    <property type="entry name" value="Restriction endonuclease-like"/>
    <property type="match status" value="1"/>
</dbReference>
<proteinExistence type="predicted"/>
<dbReference type="Gene3D" id="3.40.1350.10">
    <property type="match status" value="1"/>
</dbReference>
<evidence type="ECO:0000313" key="2">
    <source>
        <dbReference type="Proteomes" id="UP000190460"/>
    </source>
</evidence>
<dbReference type="InterPro" id="IPR014919">
    <property type="entry name" value="XisH"/>
</dbReference>